<organism evidence="8 9">
    <name type="scientific">Candidatus Fischerbacteria bacterium RBG_13_37_8</name>
    <dbReference type="NCBI Taxonomy" id="1817863"/>
    <lineage>
        <taxon>Bacteria</taxon>
        <taxon>Candidatus Fischeribacteriota</taxon>
    </lineage>
</organism>
<dbReference type="InterPro" id="IPR005467">
    <property type="entry name" value="His_kinase_dom"/>
</dbReference>
<evidence type="ECO:0000313" key="8">
    <source>
        <dbReference type="EMBL" id="OGF65196.1"/>
    </source>
</evidence>
<keyword evidence="2" id="KW-0808">Transferase</keyword>
<name>A0A1F5VP30_9BACT</name>
<dbReference type="InterPro" id="IPR036890">
    <property type="entry name" value="HATPase_C_sf"/>
</dbReference>
<evidence type="ECO:0000256" key="6">
    <source>
        <dbReference type="ARBA" id="ARBA00023012"/>
    </source>
</evidence>
<keyword evidence="1" id="KW-0597">Phosphoprotein</keyword>
<evidence type="ECO:0000256" key="2">
    <source>
        <dbReference type="ARBA" id="ARBA00022679"/>
    </source>
</evidence>
<evidence type="ECO:0000313" key="9">
    <source>
        <dbReference type="Proteomes" id="UP000178943"/>
    </source>
</evidence>
<keyword evidence="5" id="KW-0067">ATP-binding</keyword>
<feature type="domain" description="Histidine kinase" evidence="7">
    <location>
        <begin position="1"/>
        <end position="105"/>
    </location>
</feature>
<dbReference type="SUPFAM" id="SSF55874">
    <property type="entry name" value="ATPase domain of HSP90 chaperone/DNA topoisomerase II/histidine kinase"/>
    <property type="match status" value="1"/>
</dbReference>
<protein>
    <recommendedName>
        <fullName evidence="7">Histidine kinase domain-containing protein</fullName>
    </recommendedName>
</protein>
<evidence type="ECO:0000259" key="7">
    <source>
        <dbReference type="PROSITE" id="PS50109"/>
    </source>
</evidence>
<dbReference type="GO" id="GO:0016301">
    <property type="term" value="F:kinase activity"/>
    <property type="evidence" value="ECO:0007669"/>
    <property type="project" value="UniProtKB-KW"/>
</dbReference>
<evidence type="ECO:0000256" key="1">
    <source>
        <dbReference type="ARBA" id="ARBA00022553"/>
    </source>
</evidence>
<dbReference type="EMBL" id="MFGW01000114">
    <property type="protein sequence ID" value="OGF65196.1"/>
    <property type="molecule type" value="Genomic_DNA"/>
</dbReference>
<keyword evidence="3" id="KW-0547">Nucleotide-binding</keyword>
<dbReference type="Proteomes" id="UP000178943">
    <property type="component" value="Unassembled WGS sequence"/>
</dbReference>
<reference evidence="8 9" key="1">
    <citation type="journal article" date="2016" name="Nat. Commun.">
        <title>Thousands of microbial genomes shed light on interconnected biogeochemical processes in an aquifer system.</title>
        <authorList>
            <person name="Anantharaman K."/>
            <person name="Brown C.T."/>
            <person name="Hug L.A."/>
            <person name="Sharon I."/>
            <person name="Castelle C.J."/>
            <person name="Probst A.J."/>
            <person name="Thomas B.C."/>
            <person name="Singh A."/>
            <person name="Wilkins M.J."/>
            <person name="Karaoz U."/>
            <person name="Brodie E.L."/>
            <person name="Williams K.H."/>
            <person name="Hubbard S.S."/>
            <person name="Banfield J.F."/>
        </authorList>
    </citation>
    <scope>NUCLEOTIDE SEQUENCE [LARGE SCALE GENOMIC DNA]</scope>
</reference>
<dbReference type="PANTHER" id="PTHR43065">
    <property type="entry name" value="SENSOR HISTIDINE KINASE"/>
    <property type="match status" value="1"/>
</dbReference>
<dbReference type="Gene3D" id="3.30.565.10">
    <property type="entry name" value="Histidine kinase-like ATPase, C-terminal domain"/>
    <property type="match status" value="1"/>
</dbReference>
<dbReference type="Pfam" id="PF02518">
    <property type="entry name" value="HATPase_c"/>
    <property type="match status" value="1"/>
</dbReference>
<comment type="caution">
    <text evidence="8">The sequence shown here is derived from an EMBL/GenBank/DDBJ whole genome shotgun (WGS) entry which is preliminary data.</text>
</comment>
<keyword evidence="6" id="KW-0902">Two-component regulatory system</keyword>
<dbReference type="InterPro" id="IPR003594">
    <property type="entry name" value="HATPase_dom"/>
</dbReference>
<dbReference type="PANTHER" id="PTHR43065:SF10">
    <property type="entry name" value="PEROXIDE STRESS-ACTIVATED HISTIDINE KINASE MAK3"/>
    <property type="match status" value="1"/>
</dbReference>
<evidence type="ECO:0000256" key="4">
    <source>
        <dbReference type="ARBA" id="ARBA00022777"/>
    </source>
</evidence>
<keyword evidence="4" id="KW-0418">Kinase</keyword>
<gene>
    <name evidence="8" type="ORF">A2Y62_17665</name>
</gene>
<sequence length="177" mass="20243">MEDLSLHILDIAQNCIDAKASFIQIRINEDNERNELMLEIKDNGTGMDKQTLEIIRDPLGTTKKKKFGLGIPLFLQSAEESGGRIEIQSEINKGTAVKAYFQLDNIDMKPLGDVAKTLIILIGTNPAIDFYYLHKKNTDEFELDTRELKRQLDGIPINAPEVMTYIREQLEKWYAKQ</sequence>
<dbReference type="GO" id="GO:0000160">
    <property type="term" value="P:phosphorelay signal transduction system"/>
    <property type="evidence" value="ECO:0007669"/>
    <property type="project" value="UniProtKB-KW"/>
</dbReference>
<accession>A0A1F5VP30</accession>
<evidence type="ECO:0000256" key="5">
    <source>
        <dbReference type="ARBA" id="ARBA00022840"/>
    </source>
</evidence>
<evidence type="ECO:0000256" key="3">
    <source>
        <dbReference type="ARBA" id="ARBA00022741"/>
    </source>
</evidence>
<proteinExistence type="predicted"/>
<dbReference type="PROSITE" id="PS50109">
    <property type="entry name" value="HIS_KIN"/>
    <property type="match status" value="1"/>
</dbReference>
<dbReference type="GO" id="GO:0005524">
    <property type="term" value="F:ATP binding"/>
    <property type="evidence" value="ECO:0007669"/>
    <property type="project" value="UniProtKB-KW"/>
</dbReference>
<dbReference type="AlphaFoldDB" id="A0A1F5VP30"/>
<dbReference type="STRING" id="1817863.A2Y62_17665"/>